<dbReference type="Gene3D" id="3.40.50.410">
    <property type="entry name" value="von Willebrand factor, type A domain"/>
    <property type="match status" value="1"/>
</dbReference>
<dbReference type="CDD" id="cd00198">
    <property type="entry name" value="vWFA"/>
    <property type="match status" value="1"/>
</dbReference>
<dbReference type="InterPro" id="IPR036465">
    <property type="entry name" value="vWFA_dom_sf"/>
</dbReference>
<dbReference type="Pfam" id="PF13519">
    <property type="entry name" value="VWA_2"/>
    <property type="match status" value="1"/>
</dbReference>
<dbReference type="PROSITE" id="PS51257">
    <property type="entry name" value="PROKAR_LIPOPROTEIN"/>
    <property type="match status" value="1"/>
</dbReference>
<name>A0A975DDI4_9GAMM</name>
<protein>
    <submittedName>
        <fullName evidence="2">VWA domain-containing protein</fullName>
    </submittedName>
</protein>
<feature type="domain" description="VWFA" evidence="1">
    <location>
        <begin position="188"/>
        <end position="360"/>
    </location>
</feature>
<dbReference type="SMART" id="SM00327">
    <property type="entry name" value="VWA"/>
    <property type="match status" value="1"/>
</dbReference>
<evidence type="ECO:0000313" key="2">
    <source>
        <dbReference type="EMBL" id="QTH64969.1"/>
    </source>
</evidence>
<dbReference type="EMBL" id="CP072110">
    <property type="protein sequence ID" value="QTH64969.1"/>
    <property type="molecule type" value="Genomic_DNA"/>
</dbReference>
<organism evidence="2 3">
    <name type="scientific">Psychrosphaera ytuae</name>
    <dbReference type="NCBI Taxonomy" id="2820710"/>
    <lineage>
        <taxon>Bacteria</taxon>
        <taxon>Pseudomonadati</taxon>
        <taxon>Pseudomonadota</taxon>
        <taxon>Gammaproteobacteria</taxon>
        <taxon>Alteromonadales</taxon>
        <taxon>Pseudoalteromonadaceae</taxon>
        <taxon>Psychrosphaera</taxon>
    </lineage>
</organism>
<evidence type="ECO:0000313" key="3">
    <source>
        <dbReference type="Proteomes" id="UP000682739"/>
    </source>
</evidence>
<sequence>MKKTTWSASVLLSTLLLGCGGGSTSEEGPEGTVGFSGSIEGLVGAITVNLNGSPQVFTTNGDFVLDTRIETGSNFTISVSDTLDGLTCTVSNGSGIAEQSQTNVLISCSGLETRAYSINALDFKYQSPSSVLSTSLHLVDRKTGDAIDDLTADNFSDYLTILENGLPVSDKESFIEVDNVTDLNTNYTTVFAIDVSASIEPADLELVKGGIKSIIADESGQSLLLDNQKVSILTFDGDVEFVVENSQDINAINTAIDGITVGGNSTNLYGAIQAAASSWENQVSLENISYGSMILFTDGNDSSFLVSKEQALEASIGKDLYFITLGADTDRAILEEFTDSDNIFELDNIASVERYLSDALAHVKSYENGLYVIGYATPKRAGTHQLTFETNDDYTCQTPASQNEQLEMSNTGNLQSCVDSVEYEFNANNFTDVEPLLDVIGVSNTVSPTAQWQVKLRWSNDTPRYQWSTTLCMGDITPSIKSDVITFTRNIEDLSIIRVDVTETSTGLNQRKFLFMAKDKEELESNRIFRGGDCN</sequence>
<evidence type="ECO:0000259" key="1">
    <source>
        <dbReference type="PROSITE" id="PS50234"/>
    </source>
</evidence>
<dbReference type="RefSeq" id="WP_208833004.1">
    <property type="nucleotide sequence ID" value="NZ_CP072110.1"/>
</dbReference>
<reference evidence="2" key="1">
    <citation type="submission" date="2021-03" db="EMBL/GenBank/DDBJ databases">
        <title>Description of Psychrosphaera ytuae sp. nov. isolated from deep sea sediment of South China Sea.</title>
        <authorList>
            <person name="Zhang J."/>
            <person name="Xu X.-D."/>
        </authorList>
    </citation>
    <scope>NUCLEOTIDE SEQUENCE</scope>
    <source>
        <strain evidence="2">MTZ26</strain>
    </source>
</reference>
<keyword evidence="3" id="KW-1185">Reference proteome</keyword>
<proteinExistence type="predicted"/>
<dbReference type="Proteomes" id="UP000682739">
    <property type="component" value="Chromosome"/>
</dbReference>
<dbReference type="AlphaFoldDB" id="A0A975DDI4"/>
<dbReference type="KEGG" id="psym:J1N51_05840"/>
<gene>
    <name evidence="2" type="ORF">J1N51_05840</name>
</gene>
<dbReference type="SUPFAM" id="SSF53300">
    <property type="entry name" value="vWA-like"/>
    <property type="match status" value="1"/>
</dbReference>
<dbReference type="InterPro" id="IPR002035">
    <property type="entry name" value="VWF_A"/>
</dbReference>
<accession>A0A975DDI4</accession>
<dbReference type="PROSITE" id="PS50234">
    <property type="entry name" value="VWFA"/>
    <property type="match status" value="1"/>
</dbReference>